<name>A0ABQ8Z0H7_9EUKA</name>
<dbReference type="Proteomes" id="UP001150062">
    <property type="component" value="Unassembled WGS sequence"/>
</dbReference>
<protein>
    <submittedName>
        <fullName evidence="2">Chascon</fullName>
    </submittedName>
</protein>
<accession>A0ABQ8Z0H7</accession>
<keyword evidence="3" id="KW-1185">Reference proteome</keyword>
<evidence type="ECO:0000313" key="3">
    <source>
        <dbReference type="Proteomes" id="UP001150062"/>
    </source>
</evidence>
<feature type="region of interest" description="Disordered" evidence="1">
    <location>
        <begin position="25"/>
        <end position="46"/>
    </location>
</feature>
<reference evidence="2" key="1">
    <citation type="submission" date="2022-08" db="EMBL/GenBank/DDBJ databases">
        <title>Novel sulfate-reducing endosymbionts in the free-living metamonad Anaeramoeba.</title>
        <authorList>
            <person name="Jerlstrom-Hultqvist J."/>
            <person name="Cepicka I."/>
            <person name="Gallot-Lavallee L."/>
            <person name="Salas-Leiva D."/>
            <person name="Curtis B.A."/>
            <person name="Zahonova K."/>
            <person name="Pipaliya S."/>
            <person name="Dacks J."/>
            <person name="Roger A.J."/>
        </authorList>
    </citation>
    <scope>NUCLEOTIDE SEQUENCE</scope>
    <source>
        <strain evidence="2">Schooner1</strain>
    </source>
</reference>
<gene>
    <name evidence="2" type="ORF">M0813_16187</name>
</gene>
<evidence type="ECO:0000313" key="2">
    <source>
        <dbReference type="EMBL" id="KAJ6250301.1"/>
    </source>
</evidence>
<organism evidence="2 3">
    <name type="scientific">Anaeramoeba flamelloides</name>
    <dbReference type="NCBI Taxonomy" id="1746091"/>
    <lineage>
        <taxon>Eukaryota</taxon>
        <taxon>Metamonada</taxon>
        <taxon>Anaeramoebidae</taxon>
        <taxon>Anaeramoeba</taxon>
    </lineage>
</organism>
<comment type="caution">
    <text evidence="2">The sequence shown here is derived from an EMBL/GenBank/DDBJ whole genome shotgun (WGS) entry which is preliminary data.</text>
</comment>
<dbReference type="EMBL" id="JAOAOG010000082">
    <property type="protein sequence ID" value="KAJ6250301.1"/>
    <property type="molecule type" value="Genomic_DNA"/>
</dbReference>
<sequence>MKQIDNENDKENDIEIEIEIEKEKEKEIERGRGKRNEKEKEKEKGKEKEANLCFNIICHNLEINKKSKLAVFGTKSILSKELQYIEIQQKMELEIGQTIPTIKEKLRSLYKNKK</sequence>
<proteinExistence type="predicted"/>
<evidence type="ECO:0000256" key="1">
    <source>
        <dbReference type="SAM" id="MobiDB-lite"/>
    </source>
</evidence>